<dbReference type="PROSITE" id="PS00894">
    <property type="entry name" value="HTH_DEOR_1"/>
    <property type="match status" value="1"/>
</dbReference>
<protein>
    <submittedName>
        <fullName evidence="6">DeoR family transcriptional regulator</fullName>
    </submittedName>
</protein>
<dbReference type="Pfam" id="PF08220">
    <property type="entry name" value="HTH_DeoR"/>
    <property type="match status" value="1"/>
</dbReference>
<dbReference type="RefSeq" id="WP_350400558.1">
    <property type="nucleotide sequence ID" value="NZ_JBELOE010000067.1"/>
</dbReference>
<evidence type="ECO:0000313" key="6">
    <source>
        <dbReference type="EMBL" id="MER2490767.1"/>
    </source>
</evidence>
<dbReference type="SUPFAM" id="SSF46785">
    <property type="entry name" value="Winged helix' DNA-binding domain"/>
    <property type="match status" value="1"/>
</dbReference>
<keyword evidence="7" id="KW-1185">Reference proteome</keyword>
<evidence type="ECO:0000256" key="1">
    <source>
        <dbReference type="ARBA" id="ARBA00022491"/>
    </source>
</evidence>
<reference evidence="6 7" key="1">
    <citation type="submission" date="2024-06" db="EMBL/GenBank/DDBJ databases">
        <authorList>
            <person name="Chen R.Y."/>
        </authorList>
    </citation>
    <scope>NUCLEOTIDE SEQUENCE [LARGE SCALE GENOMIC DNA]</scope>
    <source>
        <strain evidence="6 7">D2</strain>
    </source>
</reference>
<dbReference type="PANTHER" id="PTHR30363">
    <property type="entry name" value="HTH-TYPE TRANSCRIPTIONAL REGULATOR SRLR-RELATED"/>
    <property type="match status" value="1"/>
</dbReference>
<dbReference type="InterPro" id="IPR036388">
    <property type="entry name" value="WH-like_DNA-bd_sf"/>
</dbReference>
<keyword evidence="4" id="KW-0804">Transcription</keyword>
<evidence type="ECO:0000256" key="2">
    <source>
        <dbReference type="ARBA" id="ARBA00023015"/>
    </source>
</evidence>
<dbReference type="InterPro" id="IPR014036">
    <property type="entry name" value="DeoR-like_C"/>
</dbReference>
<dbReference type="InterPro" id="IPR050313">
    <property type="entry name" value="Carb_Metab_HTH_regulators"/>
</dbReference>
<dbReference type="EMBL" id="JBELOE010000067">
    <property type="protein sequence ID" value="MER2490767.1"/>
    <property type="molecule type" value="Genomic_DNA"/>
</dbReference>
<evidence type="ECO:0000256" key="4">
    <source>
        <dbReference type="ARBA" id="ARBA00023163"/>
    </source>
</evidence>
<keyword evidence="3" id="KW-0238">DNA-binding</keyword>
<proteinExistence type="predicted"/>
<dbReference type="PRINTS" id="PR00037">
    <property type="entry name" value="HTHLACR"/>
</dbReference>
<dbReference type="InterPro" id="IPR036390">
    <property type="entry name" value="WH_DNA-bd_sf"/>
</dbReference>
<sequence>MTAKRKLTQQRRQDVILQMLEKQEFISIDELVEYFDVAPQTIRRDLNQLAKKDKITRHHGGAGKETNTVNVNYQDRKIMNLEAKQRIAEAIAATIPDGASIFINIGTTTELVAKQLLNHKDLMIVTNNIHVAGIMSFKEDFTVIIASGEVRARDGGIVGETTIDFINQFHTDFAVIGISGINDEGYLLDFDFREVKVAQAIIKNTESVLLAADSSKFGRNAVVKLGSINQVNHLYTDIDPPEKVKQIIVKSDVNLHIV</sequence>
<dbReference type="InterPro" id="IPR037171">
    <property type="entry name" value="NagB/RpiA_transferase-like"/>
</dbReference>
<dbReference type="Pfam" id="PF00455">
    <property type="entry name" value="DeoRC"/>
    <property type="match status" value="1"/>
</dbReference>
<feature type="domain" description="HTH deoR-type" evidence="5">
    <location>
        <begin position="9"/>
        <end position="64"/>
    </location>
</feature>
<dbReference type="PROSITE" id="PS51000">
    <property type="entry name" value="HTH_DEOR_2"/>
    <property type="match status" value="1"/>
</dbReference>
<dbReference type="SMART" id="SM00420">
    <property type="entry name" value="HTH_DEOR"/>
    <property type="match status" value="1"/>
</dbReference>
<accession>A0ABV1RDB8</accession>
<name>A0ABV1RDB8_9ALTE</name>
<evidence type="ECO:0000313" key="7">
    <source>
        <dbReference type="Proteomes" id="UP001467690"/>
    </source>
</evidence>
<keyword evidence="1" id="KW-0678">Repressor</keyword>
<dbReference type="Proteomes" id="UP001467690">
    <property type="component" value="Unassembled WGS sequence"/>
</dbReference>
<keyword evidence="2" id="KW-0805">Transcription regulation</keyword>
<dbReference type="Gene3D" id="1.10.10.10">
    <property type="entry name" value="Winged helix-like DNA-binding domain superfamily/Winged helix DNA-binding domain"/>
    <property type="match status" value="1"/>
</dbReference>
<dbReference type="InterPro" id="IPR001034">
    <property type="entry name" value="DeoR_HTH"/>
</dbReference>
<dbReference type="Gene3D" id="3.30.750.70">
    <property type="entry name" value="4-hydroxybutyrate coenzyme like domains"/>
    <property type="match status" value="1"/>
</dbReference>
<dbReference type="InterPro" id="IPR018356">
    <property type="entry name" value="Tscrpt_reg_HTH_DeoR_CS"/>
</dbReference>
<gene>
    <name evidence="6" type="ORF">ABS311_02580</name>
</gene>
<organism evidence="6 7">
    <name type="scientific">Catenovulum sediminis</name>
    <dbReference type="NCBI Taxonomy" id="1740262"/>
    <lineage>
        <taxon>Bacteria</taxon>
        <taxon>Pseudomonadati</taxon>
        <taxon>Pseudomonadota</taxon>
        <taxon>Gammaproteobacteria</taxon>
        <taxon>Alteromonadales</taxon>
        <taxon>Alteromonadaceae</taxon>
        <taxon>Catenovulum</taxon>
    </lineage>
</organism>
<evidence type="ECO:0000259" key="5">
    <source>
        <dbReference type="PROSITE" id="PS51000"/>
    </source>
</evidence>
<dbReference type="SMART" id="SM01134">
    <property type="entry name" value="DeoRC"/>
    <property type="match status" value="1"/>
</dbReference>
<comment type="caution">
    <text evidence="6">The sequence shown here is derived from an EMBL/GenBank/DDBJ whole genome shotgun (WGS) entry which is preliminary data.</text>
</comment>
<dbReference type="PANTHER" id="PTHR30363:SF4">
    <property type="entry name" value="GLYCEROL-3-PHOSPHATE REGULON REPRESSOR"/>
    <property type="match status" value="1"/>
</dbReference>
<evidence type="ECO:0000256" key="3">
    <source>
        <dbReference type="ARBA" id="ARBA00023125"/>
    </source>
</evidence>
<dbReference type="SUPFAM" id="SSF100950">
    <property type="entry name" value="NagB/RpiA/CoA transferase-like"/>
    <property type="match status" value="1"/>
</dbReference>